<dbReference type="PROSITE" id="PS51898">
    <property type="entry name" value="TYR_RECOMBINASE"/>
    <property type="match status" value="1"/>
</dbReference>
<dbReference type="GO" id="GO:0006310">
    <property type="term" value="P:DNA recombination"/>
    <property type="evidence" value="ECO:0007669"/>
    <property type="project" value="UniProtKB-KW"/>
</dbReference>
<name>A0A1H1AB57_9ACTN</name>
<dbReference type="GO" id="GO:0003677">
    <property type="term" value="F:DNA binding"/>
    <property type="evidence" value="ECO:0007669"/>
    <property type="project" value="UniProtKB-UniRule"/>
</dbReference>
<dbReference type="SUPFAM" id="SSF56349">
    <property type="entry name" value="DNA breaking-rejoining enzymes"/>
    <property type="match status" value="1"/>
</dbReference>
<gene>
    <name evidence="6" type="ORF">SAMN04489765_0139</name>
</gene>
<accession>A0A1H1AB57</accession>
<evidence type="ECO:0000256" key="2">
    <source>
        <dbReference type="ARBA" id="ARBA00023172"/>
    </source>
</evidence>
<dbReference type="PANTHER" id="PTHR34605">
    <property type="entry name" value="PHAGE_INTEGRASE DOMAIN-CONTAINING PROTEIN"/>
    <property type="match status" value="1"/>
</dbReference>
<feature type="domain" description="Core-binding (CB)" evidence="5">
    <location>
        <begin position="23"/>
        <end position="117"/>
    </location>
</feature>
<evidence type="ECO:0000256" key="3">
    <source>
        <dbReference type="PROSITE-ProRule" id="PRU01248"/>
    </source>
</evidence>
<dbReference type="RefSeq" id="WP_068563736.1">
    <property type="nucleotide sequence ID" value="NZ_FNLF01000002.1"/>
</dbReference>
<keyword evidence="7" id="KW-1185">Reference proteome</keyword>
<dbReference type="PROSITE" id="PS51900">
    <property type="entry name" value="CB"/>
    <property type="match status" value="1"/>
</dbReference>
<proteinExistence type="predicted"/>
<dbReference type="PANTHER" id="PTHR34605:SF4">
    <property type="entry name" value="DNA ADENINE METHYLTRANSFERASE"/>
    <property type="match status" value="1"/>
</dbReference>
<evidence type="ECO:0000259" key="5">
    <source>
        <dbReference type="PROSITE" id="PS51900"/>
    </source>
</evidence>
<feature type="domain" description="Tyr recombinase" evidence="4">
    <location>
        <begin position="148"/>
        <end position="395"/>
    </location>
</feature>
<evidence type="ECO:0000256" key="1">
    <source>
        <dbReference type="ARBA" id="ARBA00023125"/>
    </source>
</evidence>
<dbReference type="GO" id="GO:0015074">
    <property type="term" value="P:DNA integration"/>
    <property type="evidence" value="ECO:0007669"/>
    <property type="project" value="InterPro"/>
</dbReference>
<keyword evidence="2" id="KW-0233">DNA recombination</keyword>
<evidence type="ECO:0000313" key="7">
    <source>
        <dbReference type="Proteomes" id="UP000183053"/>
    </source>
</evidence>
<evidence type="ECO:0000259" key="4">
    <source>
        <dbReference type="PROSITE" id="PS51898"/>
    </source>
</evidence>
<dbReference type="Pfam" id="PF00589">
    <property type="entry name" value="Phage_integrase"/>
    <property type="match status" value="1"/>
</dbReference>
<evidence type="ECO:0000313" key="6">
    <source>
        <dbReference type="EMBL" id="SDQ36864.1"/>
    </source>
</evidence>
<dbReference type="InterPro" id="IPR044068">
    <property type="entry name" value="CB"/>
</dbReference>
<keyword evidence="1 3" id="KW-0238">DNA-binding</keyword>
<dbReference type="SUPFAM" id="SSF47823">
    <property type="entry name" value="lambda integrase-like, N-terminal domain"/>
    <property type="match status" value="1"/>
</dbReference>
<dbReference type="InterPro" id="IPR002104">
    <property type="entry name" value="Integrase_catalytic"/>
</dbReference>
<dbReference type="STRING" id="47312.SAMN04489765_0139"/>
<reference evidence="7" key="1">
    <citation type="submission" date="2016-10" db="EMBL/GenBank/DDBJ databases">
        <authorList>
            <person name="Varghese N."/>
            <person name="Submissions S."/>
        </authorList>
    </citation>
    <scope>NUCLEOTIDE SEQUENCE [LARGE SCALE GENOMIC DNA]</scope>
    <source>
        <strain evidence="7">DSM 44142</strain>
    </source>
</reference>
<protein>
    <submittedName>
        <fullName evidence="6">Site-specific recombinase XerD</fullName>
    </submittedName>
</protein>
<organism evidence="6 7">
    <name type="scientific">Tsukamurella pulmonis</name>
    <dbReference type="NCBI Taxonomy" id="47312"/>
    <lineage>
        <taxon>Bacteria</taxon>
        <taxon>Bacillati</taxon>
        <taxon>Actinomycetota</taxon>
        <taxon>Actinomycetes</taxon>
        <taxon>Mycobacteriales</taxon>
        <taxon>Tsukamurellaceae</taxon>
        <taxon>Tsukamurella</taxon>
    </lineage>
</organism>
<dbReference type="InterPro" id="IPR010998">
    <property type="entry name" value="Integrase_recombinase_N"/>
</dbReference>
<sequence>MTDPARLVASRDLPAAIAESATPEVPALPADVLADIAAAVERSQSPSTQRAYAGDWARFEKWCQEHGYAALPAHPATVAAYLVSAARTLTEEGGKAYAPSTLGRWLSAIADRHRRAGVAEPPTAHELVRATLAGIRRQYADAGERRRRPRAPLLTDDIVALVAAAREDVLGWADAVHERRDSALLLIGYASASRRSELGALCGADVALHEIDGLHIQIRRSKSDQEGQGLLRAVPRAEDPARCTACAAVRWAEVVAVGDRYGRPGIIRLLSRPGALSDPPVLGHACTDLDAAAGRWVAGRRPFFRAIARNGLLSATALSGASVHSIIQRRATRAGYSPEVVEQLGGHSLRAGFVTQAMRHGADAAAVMRQTGHSTEAMVHRYRRETAPLLGNAVNHLGL</sequence>
<dbReference type="InterPro" id="IPR052925">
    <property type="entry name" value="Phage_Integrase-like_Recomb"/>
</dbReference>
<dbReference type="EMBL" id="FNLF01000002">
    <property type="protein sequence ID" value="SDQ36864.1"/>
    <property type="molecule type" value="Genomic_DNA"/>
</dbReference>
<dbReference type="Proteomes" id="UP000183053">
    <property type="component" value="Unassembled WGS sequence"/>
</dbReference>
<dbReference type="InterPro" id="IPR013762">
    <property type="entry name" value="Integrase-like_cat_sf"/>
</dbReference>
<dbReference type="Gene3D" id="1.10.150.130">
    <property type="match status" value="1"/>
</dbReference>
<dbReference type="InterPro" id="IPR011010">
    <property type="entry name" value="DNA_brk_join_enz"/>
</dbReference>
<dbReference type="AlphaFoldDB" id="A0A1H1AB57"/>
<dbReference type="Gene3D" id="1.10.443.10">
    <property type="entry name" value="Intergrase catalytic core"/>
    <property type="match status" value="1"/>
</dbReference>